<evidence type="ECO:0000256" key="3">
    <source>
        <dbReference type="ARBA" id="ARBA00007592"/>
    </source>
</evidence>
<protein>
    <recommendedName>
        <fullName evidence="4 12">4-hydroxy-tetrahydrodipicolinate synthase</fullName>
        <shortName evidence="12">HTPA synthase</shortName>
        <ecNumber evidence="4 12">4.3.3.7</ecNumber>
    </recommendedName>
</protein>
<keyword evidence="5 12" id="KW-0963">Cytoplasm</keyword>
<dbReference type="PIRSF" id="PIRSF001365">
    <property type="entry name" value="DHDPS"/>
    <property type="match status" value="1"/>
</dbReference>
<feature type="site" description="Part of a proton relay during catalysis" evidence="12">
    <location>
        <position position="49"/>
    </location>
</feature>
<evidence type="ECO:0000256" key="11">
    <source>
        <dbReference type="ARBA" id="ARBA00047836"/>
    </source>
</evidence>
<dbReference type="InterPro" id="IPR005263">
    <property type="entry name" value="DapA"/>
</dbReference>
<keyword evidence="10 12" id="KW-0704">Schiff base</keyword>
<feature type="active site" description="Schiff-base intermediate with substrate" evidence="12 14">
    <location>
        <position position="167"/>
    </location>
</feature>
<dbReference type="PANTHER" id="PTHR12128:SF66">
    <property type="entry name" value="4-HYDROXY-2-OXOGLUTARATE ALDOLASE, MITOCHONDRIAL"/>
    <property type="match status" value="1"/>
</dbReference>
<dbReference type="SUPFAM" id="SSF51569">
    <property type="entry name" value="Aldolase"/>
    <property type="match status" value="1"/>
</dbReference>
<keyword evidence="9 12" id="KW-0456">Lyase</keyword>
<feature type="binding site" evidence="12">
    <location>
        <position position="208"/>
    </location>
    <ligand>
        <name>pyruvate</name>
        <dbReference type="ChEBI" id="CHEBI:15361"/>
    </ligand>
</feature>
<evidence type="ECO:0000256" key="1">
    <source>
        <dbReference type="ARBA" id="ARBA00003294"/>
    </source>
</evidence>
<dbReference type="PRINTS" id="PR00146">
    <property type="entry name" value="DHPICSNTHASE"/>
</dbReference>
<keyword evidence="6 12" id="KW-0028">Amino-acid biosynthesis</keyword>
<comment type="function">
    <text evidence="1 12">Catalyzes the condensation of (S)-aspartate-beta-semialdehyde [(S)-ASA] and pyruvate to 4-hydroxy-tetrahydrodipicolinate (HTPA).</text>
</comment>
<keyword evidence="7 12" id="KW-0220">Diaminopimelate biosynthesis</keyword>
<comment type="caution">
    <text evidence="12">Was originally thought to be a dihydrodipicolinate synthase (DHDPS), catalyzing the condensation of (S)-aspartate-beta-semialdehyde [(S)-ASA] and pyruvate to dihydrodipicolinate (DHDP). However, it was shown in E.coli that the product of the enzymatic reaction is not dihydrodipicolinate but in fact (4S)-4-hydroxy-2,3,4,5-tetrahydro-(2S)-dipicolinic acid (HTPA), and that the consecutive dehydration reaction leading to DHDP is not spontaneous but catalyzed by DapB.</text>
</comment>
<keyword evidence="8 12" id="KW-0457">Lysine biosynthesis</keyword>
<dbReference type="Pfam" id="PF00701">
    <property type="entry name" value="DHDPS"/>
    <property type="match status" value="1"/>
</dbReference>
<dbReference type="PROSITE" id="PS00666">
    <property type="entry name" value="DHDPS_2"/>
    <property type="match status" value="1"/>
</dbReference>
<dbReference type="Proteomes" id="UP000241447">
    <property type="component" value="Chromosome"/>
</dbReference>
<evidence type="ECO:0000256" key="10">
    <source>
        <dbReference type="ARBA" id="ARBA00023270"/>
    </source>
</evidence>
<evidence type="ECO:0000313" key="16">
    <source>
        <dbReference type="EMBL" id="AVW92147.1"/>
    </source>
</evidence>
<dbReference type="GO" id="GO:0005737">
    <property type="term" value="C:cytoplasm"/>
    <property type="evidence" value="ECO:0007669"/>
    <property type="project" value="UniProtKB-SubCell"/>
</dbReference>
<feature type="site" description="Part of a proton relay during catalysis" evidence="12">
    <location>
        <position position="112"/>
    </location>
</feature>
<dbReference type="GO" id="GO:0019877">
    <property type="term" value="P:diaminopimelate biosynthetic process"/>
    <property type="evidence" value="ECO:0007669"/>
    <property type="project" value="UniProtKB-UniRule"/>
</dbReference>
<evidence type="ECO:0000256" key="5">
    <source>
        <dbReference type="ARBA" id="ARBA00022490"/>
    </source>
</evidence>
<dbReference type="GO" id="GO:0009089">
    <property type="term" value="P:lysine biosynthetic process via diaminopimelate"/>
    <property type="evidence" value="ECO:0007669"/>
    <property type="project" value="UniProtKB-UniRule"/>
</dbReference>
<evidence type="ECO:0000256" key="7">
    <source>
        <dbReference type="ARBA" id="ARBA00022915"/>
    </source>
</evidence>
<dbReference type="UniPathway" id="UPA00034">
    <property type="reaction ID" value="UER00017"/>
</dbReference>
<dbReference type="OrthoDB" id="9782828at2"/>
<proteinExistence type="inferred from homology"/>
<reference evidence="16 17" key="1">
    <citation type="submission" date="2018-03" db="EMBL/GenBank/DDBJ databases">
        <title>The Complete Genome of Celeribacter baekdonensis strain LH4, a Thiosulfate-Oxidizing Alphaproteobacterium Isolated from Gulf of Mexico Continental Slope Sediments.</title>
        <authorList>
            <person name="Flood B.E."/>
            <person name="Bailey J.V."/>
            <person name="Leprich D."/>
        </authorList>
    </citation>
    <scope>NUCLEOTIDE SEQUENCE [LARGE SCALE GENOMIC DNA]</scope>
    <source>
        <strain evidence="16 17">LH4</strain>
    </source>
</reference>
<comment type="catalytic activity">
    <reaction evidence="11 12">
        <text>L-aspartate 4-semialdehyde + pyruvate = (2S,4S)-4-hydroxy-2,3,4,5-tetrahydrodipicolinate + H2O + H(+)</text>
        <dbReference type="Rhea" id="RHEA:34171"/>
        <dbReference type="ChEBI" id="CHEBI:15361"/>
        <dbReference type="ChEBI" id="CHEBI:15377"/>
        <dbReference type="ChEBI" id="CHEBI:15378"/>
        <dbReference type="ChEBI" id="CHEBI:67139"/>
        <dbReference type="ChEBI" id="CHEBI:537519"/>
        <dbReference type="EC" id="4.3.3.7"/>
    </reaction>
</comment>
<organism evidence="16 17">
    <name type="scientific">Celeribacter baekdonensis</name>
    <dbReference type="NCBI Taxonomy" id="875171"/>
    <lineage>
        <taxon>Bacteria</taxon>
        <taxon>Pseudomonadati</taxon>
        <taxon>Pseudomonadota</taxon>
        <taxon>Alphaproteobacteria</taxon>
        <taxon>Rhodobacterales</taxon>
        <taxon>Roseobacteraceae</taxon>
        <taxon>Celeribacter</taxon>
    </lineage>
</organism>
<dbReference type="CDD" id="cd00950">
    <property type="entry name" value="DHDPS"/>
    <property type="match status" value="1"/>
</dbReference>
<dbReference type="InterPro" id="IPR013785">
    <property type="entry name" value="Aldolase_TIM"/>
</dbReference>
<evidence type="ECO:0000256" key="4">
    <source>
        <dbReference type="ARBA" id="ARBA00012086"/>
    </source>
</evidence>
<feature type="active site" description="Proton donor/acceptor" evidence="12 14">
    <location>
        <position position="138"/>
    </location>
</feature>
<gene>
    <name evidence="12" type="primary">dapA</name>
    <name evidence="16" type="ORF">DA792_14525</name>
</gene>
<dbReference type="SMART" id="SM01130">
    <property type="entry name" value="DHDPS"/>
    <property type="match status" value="1"/>
</dbReference>
<comment type="subcellular location">
    <subcellularLocation>
        <location evidence="12">Cytoplasm</location>
    </subcellularLocation>
</comment>
<dbReference type="EC" id="4.3.3.7" evidence="4 12"/>
<evidence type="ECO:0000313" key="17">
    <source>
        <dbReference type="Proteomes" id="UP000241447"/>
    </source>
</evidence>
<dbReference type="InterPro" id="IPR020625">
    <property type="entry name" value="Schiff_base-form_aldolases_AS"/>
</dbReference>
<comment type="similarity">
    <text evidence="3 12 13">Belongs to the DapA family.</text>
</comment>
<dbReference type="RefSeq" id="WP_107720562.1">
    <property type="nucleotide sequence ID" value="NZ_CP028475.1"/>
</dbReference>
<evidence type="ECO:0000256" key="6">
    <source>
        <dbReference type="ARBA" id="ARBA00022605"/>
    </source>
</evidence>
<dbReference type="PROSITE" id="PS00665">
    <property type="entry name" value="DHDPS_1"/>
    <property type="match status" value="1"/>
</dbReference>
<dbReference type="PANTHER" id="PTHR12128">
    <property type="entry name" value="DIHYDRODIPICOLINATE SYNTHASE"/>
    <property type="match status" value="1"/>
</dbReference>
<dbReference type="EMBL" id="CP028475">
    <property type="protein sequence ID" value="AVW92147.1"/>
    <property type="molecule type" value="Genomic_DNA"/>
</dbReference>
<dbReference type="InterPro" id="IPR020624">
    <property type="entry name" value="Schiff_base-form_aldolases_CS"/>
</dbReference>
<dbReference type="NCBIfam" id="TIGR00674">
    <property type="entry name" value="dapA"/>
    <property type="match status" value="1"/>
</dbReference>
<evidence type="ECO:0000256" key="12">
    <source>
        <dbReference type="HAMAP-Rule" id="MF_00418"/>
    </source>
</evidence>
<dbReference type="HAMAP" id="MF_00418">
    <property type="entry name" value="DapA"/>
    <property type="match status" value="1"/>
</dbReference>
<dbReference type="GO" id="GO:0008840">
    <property type="term" value="F:4-hydroxy-tetrahydrodipicolinate synthase activity"/>
    <property type="evidence" value="ECO:0007669"/>
    <property type="project" value="UniProtKB-UniRule"/>
</dbReference>
<comment type="pathway">
    <text evidence="2 12">Amino-acid biosynthesis; L-lysine biosynthesis via DAP pathway; (S)-tetrahydrodipicolinate from L-aspartate: step 3/4.</text>
</comment>
<evidence type="ECO:0000256" key="13">
    <source>
        <dbReference type="PIRNR" id="PIRNR001365"/>
    </source>
</evidence>
<name>A0A2R4M4W9_9RHOB</name>
<evidence type="ECO:0000256" key="8">
    <source>
        <dbReference type="ARBA" id="ARBA00023154"/>
    </source>
</evidence>
<comment type="subunit">
    <text evidence="12">Homotetramer; dimer of dimers.</text>
</comment>
<dbReference type="InterPro" id="IPR002220">
    <property type="entry name" value="DapA-like"/>
</dbReference>
<evidence type="ECO:0000256" key="9">
    <source>
        <dbReference type="ARBA" id="ARBA00023239"/>
    </source>
</evidence>
<evidence type="ECO:0000256" key="15">
    <source>
        <dbReference type="PIRSR" id="PIRSR001365-2"/>
    </source>
</evidence>
<accession>A0A2R4M4W9</accession>
<dbReference type="Gene3D" id="3.20.20.70">
    <property type="entry name" value="Aldolase class I"/>
    <property type="match status" value="1"/>
</dbReference>
<dbReference type="AlphaFoldDB" id="A0A2R4M4W9"/>
<sequence length="303" mass="31797">MSDLSRFDGVFTALITPFTASGEIDWNAFDALIDRQLAAGITGLVPVGTTGEAATLSSAEAEAVIAHTVERAKGKAYILAGTGSNSTEKTVAATRRATDLGVDGVLLVTPYYNKPSQQGLINHFSAVADATTADVVLYSVPGRAGVEIAPATAGTLAQRHLNVVAIKEAGGDPARVTDLRTAAPGLAVHCGDDGLALAFYALGACGLTSVFSNYDPEICVALYNAWNAGDRTRALDIHEALRDIADAMFIENSPAPVKYIMSSRGLNGTAVRMPLAEVSEPARNMLDQHMVEFKTRREGLAFA</sequence>
<evidence type="ECO:0000256" key="14">
    <source>
        <dbReference type="PIRSR" id="PIRSR001365-1"/>
    </source>
</evidence>
<dbReference type="KEGG" id="cbak:DA792_14525"/>
<evidence type="ECO:0000256" key="2">
    <source>
        <dbReference type="ARBA" id="ARBA00005120"/>
    </source>
</evidence>
<feature type="binding site" evidence="12 15">
    <location>
        <position position="50"/>
    </location>
    <ligand>
        <name>pyruvate</name>
        <dbReference type="ChEBI" id="CHEBI:15361"/>
    </ligand>
</feature>